<proteinExistence type="predicted"/>
<dbReference type="AlphaFoldDB" id="A0A8J7I3M4"/>
<comment type="caution">
    <text evidence="2">The sequence shown here is derived from an EMBL/GenBank/DDBJ whole genome shotgun (WGS) entry which is preliminary data.</text>
</comment>
<gene>
    <name evidence="2" type="ORF">I8752_10275</name>
</gene>
<sequence>MDSSTSSSTLQPEQTSTIATQKNHIWKQIVKLVIKFVFRIARAFPGFTLAEISEDPQSQQHLLKLFQQEHWAFAPQVSPEAGTIIITCKPEVMSEEMRALLKQLATVLNSQNKAEENIEKPTTTSDSEPQSVAHPQTTKQPVKVDYSIAHAIPGRVRFHIPQIACDPKYVQRLETLLKADPTVKIERVNKDAASIVIAYETGMLRDAKKRVQKRFTPVVSHLVSLIQSAAIAAG</sequence>
<keyword evidence="3" id="KW-1185">Reference proteome</keyword>
<dbReference type="EMBL" id="JAECZA010000031">
    <property type="protein sequence ID" value="MBH8573393.1"/>
    <property type="molecule type" value="Genomic_DNA"/>
</dbReference>
<reference evidence="2 3" key="1">
    <citation type="journal article" date="2021" name="Int. J. Syst. Evol. Microbiol.">
        <title>Amazonocrinis nigriterrae gen. nov., sp. nov., Atlanticothrix silvestris gen. nov., sp. nov. and Dendronalium phyllosphericum gen. nov., sp. nov., nostocacean cyanobacteria from Brazilian environments.</title>
        <authorList>
            <person name="Alvarenga D.O."/>
            <person name="Andreote A.P.D."/>
            <person name="Branco L.H.Z."/>
            <person name="Delbaje E."/>
            <person name="Cruz R.B."/>
            <person name="Varani A.M."/>
            <person name="Fiore M.F."/>
        </authorList>
    </citation>
    <scope>NUCLEOTIDE SEQUENCE [LARGE SCALE GENOMIC DNA]</scope>
    <source>
        <strain evidence="2 3">CENA369</strain>
    </source>
</reference>
<dbReference type="Proteomes" id="UP000662314">
    <property type="component" value="Unassembled WGS sequence"/>
</dbReference>
<protein>
    <submittedName>
        <fullName evidence="2">Uncharacterized protein</fullName>
    </submittedName>
</protein>
<dbReference type="RefSeq" id="WP_214432211.1">
    <property type="nucleotide sequence ID" value="NZ_CAWPUQ010000142.1"/>
</dbReference>
<name>A0A8J7I3M4_9NOST</name>
<organism evidence="2 3">
    <name type="scientific">Dendronalium phyllosphericum CENA369</name>
    <dbReference type="NCBI Taxonomy" id="1725256"/>
    <lineage>
        <taxon>Bacteria</taxon>
        <taxon>Bacillati</taxon>
        <taxon>Cyanobacteriota</taxon>
        <taxon>Cyanophyceae</taxon>
        <taxon>Nostocales</taxon>
        <taxon>Nostocaceae</taxon>
        <taxon>Dendronalium</taxon>
        <taxon>Dendronalium phyllosphericum</taxon>
    </lineage>
</organism>
<feature type="compositionally biased region" description="Polar residues" evidence="1">
    <location>
        <begin position="120"/>
        <end position="140"/>
    </location>
</feature>
<evidence type="ECO:0000313" key="2">
    <source>
        <dbReference type="EMBL" id="MBH8573393.1"/>
    </source>
</evidence>
<feature type="region of interest" description="Disordered" evidence="1">
    <location>
        <begin position="112"/>
        <end position="140"/>
    </location>
</feature>
<evidence type="ECO:0000313" key="3">
    <source>
        <dbReference type="Proteomes" id="UP000662314"/>
    </source>
</evidence>
<evidence type="ECO:0000256" key="1">
    <source>
        <dbReference type="SAM" id="MobiDB-lite"/>
    </source>
</evidence>
<accession>A0A8J7I3M4</accession>